<dbReference type="Pfam" id="PF00106">
    <property type="entry name" value="adh_short"/>
    <property type="match status" value="2"/>
</dbReference>
<dbReference type="GO" id="GO:0047560">
    <property type="term" value="F:3-dehydrosphinganine reductase activity"/>
    <property type="evidence" value="ECO:0007669"/>
    <property type="project" value="TreeGrafter"/>
</dbReference>
<dbReference type="Proteomes" id="UP000319731">
    <property type="component" value="Unassembled WGS sequence"/>
</dbReference>
<keyword evidence="2" id="KW-0472">Membrane</keyword>
<dbReference type="GO" id="GO:0006666">
    <property type="term" value="P:3-keto-sphinganine metabolic process"/>
    <property type="evidence" value="ECO:0007669"/>
    <property type="project" value="TreeGrafter"/>
</dbReference>
<organism evidence="3 4">
    <name type="scientific">Synchytrium microbalum</name>
    <dbReference type="NCBI Taxonomy" id="1806994"/>
    <lineage>
        <taxon>Eukaryota</taxon>
        <taxon>Fungi</taxon>
        <taxon>Fungi incertae sedis</taxon>
        <taxon>Chytridiomycota</taxon>
        <taxon>Chytridiomycota incertae sedis</taxon>
        <taxon>Chytridiomycetes</taxon>
        <taxon>Synchytriales</taxon>
        <taxon>Synchytriaceae</taxon>
        <taxon>Synchytrium</taxon>
    </lineage>
</organism>
<feature type="transmembrane region" description="Helical" evidence="2">
    <location>
        <begin position="15"/>
        <end position="41"/>
    </location>
</feature>
<dbReference type="InterPro" id="IPR036291">
    <property type="entry name" value="NAD(P)-bd_dom_sf"/>
</dbReference>
<dbReference type="GO" id="GO:0030148">
    <property type="term" value="P:sphingolipid biosynthetic process"/>
    <property type="evidence" value="ECO:0007669"/>
    <property type="project" value="TreeGrafter"/>
</dbReference>
<dbReference type="OrthoDB" id="10267115at2759"/>
<evidence type="ECO:0000313" key="3">
    <source>
        <dbReference type="EMBL" id="TPX33511.1"/>
    </source>
</evidence>
<feature type="transmembrane region" description="Helical" evidence="2">
    <location>
        <begin position="337"/>
        <end position="357"/>
    </location>
</feature>
<dbReference type="PROSITE" id="PS00061">
    <property type="entry name" value="ADH_SHORT"/>
    <property type="match status" value="1"/>
</dbReference>
<dbReference type="AlphaFoldDB" id="A0A507C267"/>
<name>A0A507C267_9FUNG</name>
<evidence type="ECO:0000256" key="2">
    <source>
        <dbReference type="SAM" id="Phobius"/>
    </source>
</evidence>
<dbReference type="InterPro" id="IPR020904">
    <property type="entry name" value="Sc_DH/Rdtase_CS"/>
</dbReference>
<dbReference type="Gene3D" id="3.40.50.720">
    <property type="entry name" value="NAD(P)-binding Rossmann-like Domain"/>
    <property type="match status" value="1"/>
</dbReference>
<dbReference type="GeneID" id="42004816"/>
<dbReference type="RefSeq" id="XP_031024486.1">
    <property type="nucleotide sequence ID" value="XM_031169519.1"/>
</dbReference>
<comment type="caution">
    <text evidence="3">The sequence shown here is derived from an EMBL/GenBank/DDBJ whole genome shotgun (WGS) entry which is preliminary data.</text>
</comment>
<evidence type="ECO:0000256" key="1">
    <source>
        <dbReference type="ARBA" id="ARBA00022857"/>
    </source>
</evidence>
<dbReference type="EMBL" id="QEAO01000020">
    <property type="protein sequence ID" value="TPX33511.1"/>
    <property type="molecule type" value="Genomic_DNA"/>
</dbReference>
<keyword evidence="2" id="KW-0812">Transmembrane</keyword>
<proteinExistence type="predicted"/>
<dbReference type="PANTHER" id="PTHR43550">
    <property type="entry name" value="3-KETODIHYDROSPHINGOSINE REDUCTASE"/>
    <property type="match status" value="1"/>
</dbReference>
<gene>
    <name evidence="3" type="ORF">SmJEL517_g03591</name>
</gene>
<keyword evidence="4" id="KW-1185">Reference proteome</keyword>
<keyword evidence="1" id="KW-0521">NADP</keyword>
<protein>
    <recommendedName>
        <fullName evidence="5">3-dehydrosphinganine reductase</fullName>
    </recommendedName>
</protein>
<sequence>MFNLAGAFQQFPGEIVVSVIVVLVSFRVLPLVYCIGSFLIASRPASPSALAAAVTGKHIVISGASAGLGLSTAFALAQAGAKLTLIARGTDRDAQGKSRLDHAVEACLQRTSNVGFVACDVADYAQLVAGLSNAVKERGDIDWVIANAGASVPGFLMDQIPTDGDTSVLDYMLNVNSKGPAHLIQAVLSVAAAHSKSSVKISGIPIDTSVKMPERIVLVGSQVCCVGFIGYTAYAASKFALRGYTDALRSEMVPFDTQVQLFLPGNMDTPGFLTENKTKPAITAKIEGTISTLSADSAASVMLGGILSNRYYITSDIIGELIRIYAHGMVARRPNPLAEIMAMPLLTTIFYIFALAVDMDTRGYGRAERAKLR</sequence>
<dbReference type="PANTHER" id="PTHR43550:SF3">
    <property type="entry name" value="3-KETODIHYDROSPHINGOSINE REDUCTASE"/>
    <property type="match status" value="1"/>
</dbReference>
<evidence type="ECO:0000313" key="4">
    <source>
        <dbReference type="Proteomes" id="UP000319731"/>
    </source>
</evidence>
<evidence type="ECO:0008006" key="5">
    <source>
        <dbReference type="Google" id="ProtNLM"/>
    </source>
</evidence>
<keyword evidence="2" id="KW-1133">Transmembrane helix</keyword>
<dbReference type="InterPro" id="IPR002347">
    <property type="entry name" value="SDR_fam"/>
</dbReference>
<accession>A0A507C267</accession>
<dbReference type="GO" id="GO:0005789">
    <property type="term" value="C:endoplasmic reticulum membrane"/>
    <property type="evidence" value="ECO:0007669"/>
    <property type="project" value="TreeGrafter"/>
</dbReference>
<dbReference type="STRING" id="1806994.A0A507C267"/>
<reference evidence="3 4" key="1">
    <citation type="journal article" date="2019" name="Sci. Rep.">
        <title>Comparative genomics of chytrid fungi reveal insights into the obligate biotrophic and pathogenic lifestyle of Synchytrium endobioticum.</title>
        <authorList>
            <person name="van de Vossenberg B.T.L.H."/>
            <person name="Warris S."/>
            <person name="Nguyen H.D.T."/>
            <person name="van Gent-Pelzer M.P.E."/>
            <person name="Joly D.L."/>
            <person name="van de Geest H.C."/>
            <person name="Bonants P.J.M."/>
            <person name="Smith D.S."/>
            <person name="Levesque C.A."/>
            <person name="van der Lee T.A.J."/>
        </authorList>
    </citation>
    <scope>NUCLEOTIDE SEQUENCE [LARGE SCALE GENOMIC DNA]</scope>
    <source>
        <strain evidence="3 4">JEL517</strain>
    </source>
</reference>
<dbReference type="PRINTS" id="PR00081">
    <property type="entry name" value="GDHRDH"/>
</dbReference>
<dbReference type="SUPFAM" id="SSF51735">
    <property type="entry name" value="NAD(P)-binding Rossmann-fold domains"/>
    <property type="match status" value="1"/>
</dbReference>